<dbReference type="RefSeq" id="WP_141449543.1">
    <property type="nucleotide sequence ID" value="NZ_CP041217.1"/>
</dbReference>
<dbReference type="GO" id="GO:0015108">
    <property type="term" value="F:chloride transmembrane transporter activity"/>
    <property type="evidence" value="ECO:0007669"/>
    <property type="project" value="InterPro"/>
</dbReference>
<dbReference type="PANTHER" id="PTHR43427">
    <property type="entry name" value="CHLORIDE CHANNEL PROTEIN CLC-E"/>
    <property type="match status" value="1"/>
</dbReference>
<keyword evidence="3 6" id="KW-1133">Transmembrane helix</keyword>
<reference evidence="7 8" key="1">
    <citation type="submission" date="2019-06" db="EMBL/GenBank/DDBJ databases">
        <title>Saccharibacillus brassicae sp. nov., an endophytic bacterium isolated from Chinese cabbage seeds (Brassica pekinensis).</title>
        <authorList>
            <person name="Jiang L."/>
            <person name="Lee J."/>
            <person name="Kim S.W."/>
        </authorList>
    </citation>
    <scope>NUCLEOTIDE SEQUENCE [LARGE SCALE GENOMIC DNA]</scope>
    <source>
        <strain evidence="8">KCTC 43072 / ATSA2</strain>
    </source>
</reference>
<name>A0A4Y6V2Y0_SACBS</name>
<dbReference type="InterPro" id="IPR014743">
    <property type="entry name" value="Cl-channel_core"/>
</dbReference>
<dbReference type="InterPro" id="IPR001807">
    <property type="entry name" value="ClC"/>
</dbReference>
<dbReference type="EMBL" id="CP041217">
    <property type="protein sequence ID" value="QDH23006.1"/>
    <property type="molecule type" value="Genomic_DNA"/>
</dbReference>
<keyword evidence="8" id="KW-1185">Reference proteome</keyword>
<evidence type="ECO:0000256" key="1">
    <source>
        <dbReference type="ARBA" id="ARBA00004141"/>
    </source>
</evidence>
<evidence type="ECO:0000256" key="3">
    <source>
        <dbReference type="ARBA" id="ARBA00022989"/>
    </source>
</evidence>
<gene>
    <name evidence="7" type="ORF">FFV09_20405</name>
</gene>
<comment type="subcellular location">
    <subcellularLocation>
        <location evidence="1">Membrane</location>
        <topology evidence="1">Multi-pass membrane protein</topology>
    </subcellularLocation>
</comment>
<dbReference type="InterPro" id="IPR050368">
    <property type="entry name" value="ClC-type_chloride_channel"/>
</dbReference>
<dbReference type="OrthoDB" id="9767361at2"/>
<dbReference type="GO" id="GO:0016020">
    <property type="term" value="C:membrane"/>
    <property type="evidence" value="ECO:0007669"/>
    <property type="project" value="UniProtKB-SubCell"/>
</dbReference>
<evidence type="ECO:0000256" key="6">
    <source>
        <dbReference type="SAM" id="Phobius"/>
    </source>
</evidence>
<dbReference type="Proteomes" id="UP000316968">
    <property type="component" value="Chromosome"/>
</dbReference>
<keyword evidence="4 6" id="KW-0472">Membrane</keyword>
<dbReference type="AlphaFoldDB" id="A0A4Y6V2Y0"/>
<evidence type="ECO:0000313" key="8">
    <source>
        <dbReference type="Proteomes" id="UP000316968"/>
    </source>
</evidence>
<proteinExistence type="predicted"/>
<dbReference type="KEGG" id="saca:FFV09_20405"/>
<evidence type="ECO:0000313" key="7">
    <source>
        <dbReference type="EMBL" id="QDH23006.1"/>
    </source>
</evidence>
<dbReference type="SUPFAM" id="SSF81340">
    <property type="entry name" value="Clc chloride channel"/>
    <property type="match status" value="1"/>
</dbReference>
<dbReference type="Gene3D" id="1.10.3080.10">
    <property type="entry name" value="Clc chloride channel"/>
    <property type="match status" value="1"/>
</dbReference>
<dbReference type="PRINTS" id="PR00762">
    <property type="entry name" value="CLCHANNEL"/>
</dbReference>
<sequence length="460" mass="48431">MNFRQKQQTNRTGFGVSLADLLKWIVLGSAVGLLTGSASAFFLASLDQVTELRLGHPWLLFLLPAGGALVSWLYLKYGRDSGRGNNLILDRIHDNGPDPIPLRMAPLVLFGTLLSHLLGASVGREGTAVQMGGSLAEEVGRLFRVGSADRTLLLICGISSGFGSIFGTPLAGTLFGLEVLAIGLIRHEALVPAFVASFAGHLVTVSLWGVTHAHYSLGAVPDLSASVLLKVVAASIVFGLIGRAFGEVTHALKRGFARLLKNPVLRSAVGGTVVIGLVYALGTREYLGLGLPLIQASLADHGDVSPLAFLGKFVFTALSLGAGFQGGEVTPLFAIGATLGHTLAGLLQLYAPFLAALGFIAVFCGATNTPIACFLMGIELFGADATIYLFVACIVSYAFSGHGGIYPSQRIGVSKFRGLSFPPGTTLESARSSRQKDRREAAEEEEKEAEEETPSRPAKR</sequence>
<feature type="transmembrane region" description="Helical" evidence="6">
    <location>
        <begin position="189"/>
        <end position="211"/>
    </location>
</feature>
<evidence type="ECO:0000256" key="5">
    <source>
        <dbReference type="SAM" id="MobiDB-lite"/>
    </source>
</evidence>
<accession>A0A4Y6V2Y0</accession>
<feature type="transmembrane region" description="Helical" evidence="6">
    <location>
        <begin position="152"/>
        <end position="177"/>
    </location>
</feature>
<feature type="transmembrane region" description="Helical" evidence="6">
    <location>
        <begin position="58"/>
        <end position="75"/>
    </location>
</feature>
<dbReference type="PANTHER" id="PTHR43427:SF12">
    <property type="entry name" value="CHLORIDE TRANSPORTER"/>
    <property type="match status" value="1"/>
</dbReference>
<feature type="transmembrane region" description="Helical" evidence="6">
    <location>
        <begin position="387"/>
        <end position="407"/>
    </location>
</feature>
<feature type="transmembrane region" description="Helical" evidence="6">
    <location>
        <begin position="223"/>
        <end position="242"/>
    </location>
</feature>
<dbReference type="Pfam" id="PF00654">
    <property type="entry name" value="Voltage_CLC"/>
    <property type="match status" value="1"/>
</dbReference>
<evidence type="ECO:0000256" key="2">
    <source>
        <dbReference type="ARBA" id="ARBA00022692"/>
    </source>
</evidence>
<feature type="compositionally biased region" description="Acidic residues" evidence="5">
    <location>
        <begin position="442"/>
        <end position="452"/>
    </location>
</feature>
<evidence type="ECO:0000256" key="4">
    <source>
        <dbReference type="ARBA" id="ARBA00023136"/>
    </source>
</evidence>
<protein>
    <submittedName>
        <fullName evidence="7">Voltage-gated chloride channel family protein</fullName>
    </submittedName>
</protein>
<dbReference type="CDD" id="cd03682">
    <property type="entry name" value="ClC_sycA_like"/>
    <property type="match status" value="1"/>
</dbReference>
<keyword evidence="2 6" id="KW-0812">Transmembrane</keyword>
<feature type="region of interest" description="Disordered" evidence="5">
    <location>
        <begin position="422"/>
        <end position="460"/>
    </location>
</feature>
<feature type="transmembrane region" description="Helical" evidence="6">
    <location>
        <begin position="21"/>
        <end position="46"/>
    </location>
</feature>
<feature type="transmembrane region" description="Helical" evidence="6">
    <location>
        <begin position="354"/>
        <end position="381"/>
    </location>
</feature>
<organism evidence="7 8">
    <name type="scientific">Saccharibacillus brassicae</name>
    <dbReference type="NCBI Taxonomy" id="2583377"/>
    <lineage>
        <taxon>Bacteria</taxon>
        <taxon>Bacillati</taxon>
        <taxon>Bacillota</taxon>
        <taxon>Bacilli</taxon>
        <taxon>Bacillales</taxon>
        <taxon>Paenibacillaceae</taxon>
        <taxon>Saccharibacillus</taxon>
    </lineage>
</organism>